<accession>A0ABR2YXN0</accession>
<protein>
    <submittedName>
        <fullName evidence="1">Uncharacterized protein</fullName>
    </submittedName>
</protein>
<evidence type="ECO:0000313" key="2">
    <source>
        <dbReference type="Proteomes" id="UP001491310"/>
    </source>
</evidence>
<organism evidence="1 2">
    <name type="scientific">Coccomyxa subellipsoidea</name>
    <dbReference type="NCBI Taxonomy" id="248742"/>
    <lineage>
        <taxon>Eukaryota</taxon>
        <taxon>Viridiplantae</taxon>
        <taxon>Chlorophyta</taxon>
        <taxon>core chlorophytes</taxon>
        <taxon>Trebouxiophyceae</taxon>
        <taxon>Trebouxiophyceae incertae sedis</taxon>
        <taxon>Coccomyxaceae</taxon>
        <taxon>Coccomyxa</taxon>
    </lineage>
</organism>
<keyword evidence="2" id="KW-1185">Reference proteome</keyword>
<evidence type="ECO:0000313" key="1">
    <source>
        <dbReference type="EMBL" id="KAK9916663.1"/>
    </source>
</evidence>
<name>A0ABR2YXN0_9CHLO</name>
<sequence length="81" mass="8355">MHLLKSPLQALQSKITSQSQRLGVFGSMLGDKAAEVTAMAQQSFGDISLPSALTSALGNTGTDRSAAGLLSTFRGSFHTAS</sequence>
<comment type="caution">
    <text evidence="1">The sequence shown here is derived from an EMBL/GenBank/DDBJ whole genome shotgun (WGS) entry which is preliminary data.</text>
</comment>
<dbReference type="EMBL" id="JALJOT010000003">
    <property type="protein sequence ID" value="KAK9916663.1"/>
    <property type="molecule type" value="Genomic_DNA"/>
</dbReference>
<gene>
    <name evidence="1" type="ORF">WJX75_005479</name>
</gene>
<reference evidence="1 2" key="1">
    <citation type="journal article" date="2024" name="Nat. Commun.">
        <title>Phylogenomics reveals the evolutionary origins of lichenization in chlorophyte algae.</title>
        <authorList>
            <person name="Puginier C."/>
            <person name="Libourel C."/>
            <person name="Otte J."/>
            <person name="Skaloud P."/>
            <person name="Haon M."/>
            <person name="Grisel S."/>
            <person name="Petersen M."/>
            <person name="Berrin J.G."/>
            <person name="Delaux P.M."/>
            <person name="Dal Grande F."/>
            <person name="Keller J."/>
        </authorList>
    </citation>
    <scope>NUCLEOTIDE SEQUENCE [LARGE SCALE GENOMIC DNA]</scope>
    <source>
        <strain evidence="1 2">SAG 216-7</strain>
    </source>
</reference>
<dbReference type="Proteomes" id="UP001491310">
    <property type="component" value="Unassembled WGS sequence"/>
</dbReference>
<proteinExistence type="predicted"/>